<gene>
    <name evidence="1" type="ORF">RRF57_009259</name>
</gene>
<keyword evidence="2" id="KW-1185">Reference proteome</keyword>
<dbReference type="AlphaFoldDB" id="A0AAN7Z1G0"/>
<protein>
    <submittedName>
        <fullName evidence="1">Uncharacterized protein</fullName>
    </submittedName>
</protein>
<organism evidence="1 2">
    <name type="scientific">Xylaria bambusicola</name>
    <dbReference type="NCBI Taxonomy" id="326684"/>
    <lineage>
        <taxon>Eukaryota</taxon>
        <taxon>Fungi</taxon>
        <taxon>Dikarya</taxon>
        <taxon>Ascomycota</taxon>
        <taxon>Pezizomycotina</taxon>
        <taxon>Sordariomycetes</taxon>
        <taxon>Xylariomycetidae</taxon>
        <taxon>Xylariales</taxon>
        <taxon>Xylariaceae</taxon>
        <taxon>Xylaria</taxon>
    </lineage>
</organism>
<accession>A0AAN7Z1G0</accession>
<dbReference type="EMBL" id="JAWHQM010000033">
    <property type="protein sequence ID" value="KAK5633545.1"/>
    <property type="molecule type" value="Genomic_DNA"/>
</dbReference>
<sequence>MQDNFSRCIVEVSEEGRNRTVADTPSDTRWIVQCLRRCHANRLERLHVWFQKSVATGGVAAVTNILNGIIYLGKHMGVSGSKKISQIPLRGFATAG</sequence>
<proteinExistence type="predicted"/>
<comment type="caution">
    <text evidence="1">The sequence shown here is derived from an EMBL/GenBank/DDBJ whole genome shotgun (WGS) entry which is preliminary data.</text>
</comment>
<dbReference type="Proteomes" id="UP001305414">
    <property type="component" value="Unassembled WGS sequence"/>
</dbReference>
<evidence type="ECO:0000313" key="1">
    <source>
        <dbReference type="EMBL" id="KAK5633545.1"/>
    </source>
</evidence>
<reference evidence="1 2" key="1">
    <citation type="submission" date="2023-10" db="EMBL/GenBank/DDBJ databases">
        <title>Draft genome sequence of Xylaria bambusicola isolate GMP-LS, the root and basal stem rot pathogen of sugarcane in Indonesia.</title>
        <authorList>
            <person name="Selvaraj P."/>
            <person name="Muralishankar V."/>
            <person name="Muruganantham S."/>
            <person name="Sp S."/>
            <person name="Haryani S."/>
            <person name="Lau K.J.X."/>
            <person name="Naqvi N.I."/>
        </authorList>
    </citation>
    <scope>NUCLEOTIDE SEQUENCE [LARGE SCALE GENOMIC DNA]</scope>
    <source>
        <strain evidence="1">GMP-LS</strain>
    </source>
</reference>
<name>A0AAN7Z1G0_9PEZI</name>
<evidence type="ECO:0000313" key="2">
    <source>
        <dbReference type="Proteomes" id="UP001305414"/>
    </source>
</evidence>